<evidence type="ECO:0000313" key="2">
    <source>
        <dbReference type="Proteomes" id="UP000543642"/>
    </source>
</evidence>
<reference evidence="1 2" key="1">
    <citation type="submission" date="2020-08" db="EMBL/GenBank/DDBJ databases">
        <title>Genomic Encyclopedia of Type Strains, Phase IV (KMG-IV): sequencing the most valuable type-strain genomes for metagenomic binning, comparative biology and taxonomic classification.</title>
        <authorList>
            <person name="Goeker M."/>
        </authorList>
    </citation>
    <scope>NUCLEOTIDE SEQUENCE [LARGE SCALE GENOMIC DNA]</scope>
    <source>
        <strain evidence="1 2">DSM 106146</strain>
    </source>
</reference>
<dbReference type="RefSeq" id="WP_183774378.1">
    <property type="nucleotide sequence ID" value="NZ_JACHFW010000008.1"/>
</dbReference>
<comment type="caution">
    <text evidence="1">The sequence shown here is derived from an EMBL/GenBank/DDBJ whole genome shotgun (WGS) entry which is preliminary data.</text>
</comment>
<dbReference type="InterPro" id="IPR049886">
    <property type="entry name" value="CFI_box_CTERM_dom"/>
</dbReference>
<dbReference type="AlphaFoldDB" id="A0A7W8HC69"/>
<sequence>MEFTKTRDLARMMEHEVDGSKMFGKKTYDDAFQKLFDQYKDLMQEYVNFCGTLEKDALEDVQDQVSRAFIACEEERLARTPARQRKVRLYDDNLYMALFVVPAVSQFKTQYTDALADCLVKAWRQQYPQHPINRGSYEQISNGFKKRRFCYITTAVCESLGKGDDCQELNCLREYRDHWLMLVENGPALVDEYYLRAPEVVRAIDSRPDRGRIYEGIYQKYIRPCISMIREGRYEDCKNKYMSMVTDLENCYCRDGSYTKH</sequence>
<protein>
    <submittedName>
        <fullName evidence="1">Uncharacterized protein</fullName>
    </submittedName>
</protein>
<keyword evidence="2" id="KW-1185">Reference proteome</keyword>
<name>A0A7W8HC69_9FIRM</name>
<accession>A0A7W8HC69</accession>
<gene>
    <name evidence="1" type="ORF">HNP82_002179</name>
</gene>
<evidence type="ECO:0000313" key="1">
    <source>
        <dbReference type="EMBL" id="MBB5265040.1"/>
    </source>
</evidence>
<dbReference type="NCBIfam" id="NF041770">
    <property type="entry name" value="CFI_box_CTERM"/>
    <property type="match status" value="1"/>
</dbReference>
<organism evidence="1 2">
    <name type="scientific">Catenibacillus scindens</name>
    <dbReference type="NCBI Taxonomy" id="673271"/>
    <lineage>
        <taxon>Bacteria</taxon>
        <taxon>Bacillati</taxon>
        <taxon>Bacillota</taxon>
        <taxon>Clostridia</taxon>
        <taxon>Lachnospirales</taxon>
        <taxon>Lachnospiraceae</taxon>
        <taxon>Catenibacillus</taxon>
    </lineage>
</organism>
<dbReference type="EMBL" id="JACHFW010000008">
    <property type="protein sequence ID" value="MBB5265040.1"/>
    <property type="molecule type" value="Genomic_DNA"/>
</dbReference>
<dbReference type="Proteomes" id="UP000543642">
    <property type="component" value="Unassembled WGS sequence"/>
</dbReference>
<proteinExistence type="predicted"/>